<keyword evidence="3" id="KW-1185">Reference proteome</keyword>
<dbReference type="Gene3D" id="2.60.120.920">
    <property type="match status" value="1"/>
</dbReference>
<proteinExistence type="predicted"/>
<dbReference type="InterPro" id="IPR013320">
    <property type="entry name" value="ConA-like_dom_sf"/>
</dbReference>
<name>A0A0M0JWP8_9EUKA</name>
<organism evidence="2 3">
    <name type="scientific">Chrysochromulina tobinii</name>
    <dbReference type="NCBI Taxonomy" id="1460289"/>
    <lineage>
        <taxon>Eukaryota</taxon>
        <taxon>Haptista</taxon>
        <taxon>Haptophyta</taxon>
        <taxon>Prymnesiophyceae</taxon>
        <taxon>Prymnesiales</taxon>
        <taxon>Chrysochromulinaceae</taxon>
        <taxon>Chrysochromulina</taxon>
    </lineage>
</organism>
<comment type="caution">
    <text evidence="2">The sequence shown here is derived from an EMBL/GenBank/DDBJ whole genome shotgun (WGS) entry which is preliminary data.</text>
</comment>
<dbReference type="InterPro" id="IPR043136">
    <property type="entry name" value="B30.2/SPRY_sf"/>
</dbReference>
<dbReference type="InterPro" id="IPR003877">
    <property type="entry name" value="SPRY_dom"/>
</dbReference>
<reference evidence="3" key="1">
    <citation type="journal article" date="2015" name="PLoS Genet.">
        <title>Genome Sequence and Transcriptome Analyses of Chrysochromulina tobin: Metabolic Tools for Enhanced Algal Fitness in the Prominent Order Prymnesiales (Haptophyceae).</title>
        <authorList>
            <person name="Hovde B.T."/>
            <person name="Deodato C.R."/>
            <person name="Hunsperger H.M."/>
            <person name="Ryken S.A."/>
            <person name="Yost W."/>
            <person name="Jha R.K."/>
            <person name="Patterson J."/>
            <person name="Monnat R.J. Jr."/>
            <person name="Barlow S.B."/>
            <person name="Starkenburg S.R."/>
            <person name="Cattolico R.A."/>
        </authorList>
    </citation>
    <scope>NUCLEOTIDE SEQUENCE</scope>
    <source>
        <strain evidence="3">CCMP291</strain>
    </source>
</reference>
<feature type="domain" description="B30.2/SPRY" evidence="1">
    <location>
        <begin position="1"/>
        <end position="149"/>
    </location>
</feature>
<protein>
    <recommendedName>
        <fullName evidence="1">B30.2/SPRY domain-containing protein</fullName>
    </recommendedName>
</protein>
<gene>
    <name evidence="2" type="ORF">Ctob_014956</name>
</gene>
<dbReference type="Proteomes" id="UP000037460">
    <property type="component" value="Unassembled WGS sequence"/>
</dbReference>
<evidence type="ECO:0000259" key="1">
    <source>
        <dbReference type="PROSITE" id="PS50188"/>
    </source>
</evidence>
<accession>A0A0M0JWP8</accession>
<dbReference type="OrthoDB" id="25503at2759"/>
<dbReference type="Pfam" id="PF00622">
    <property type="entry name" value="SPRY"/>
    <property type="match status" value="1"/>
</dbReference>
<dbReference type="SUPFAM" id="SSF49899">
    <property type="entry name" value="Concanavalin A-like lectins/glucanases"/>
    <property type="match status" value="1"/>
</dbReference>
<evidence type="ECO:0000313" key="3">
    <source>
        <dbReference type="Proteomes" id="UP000037460"/>
    </source>
</evidence>
<dbReference type="InterPro" id="IPR001870">
    <property type="entry name" value="B30.2/SPRY"/>
</dbReference>
<dbReference type="AlphaFoldDB" id="A0A0M0JWP8"/>
<dbReference type="PROSITE" id="PS50188">
    <property type="entry name" value="B302_SPRY"/>
    <property type="match status" value="1"/>
</dbReference>
<dbReference type="EMBL" id="JWZX01002117">
    <property type="protein sequence ID" value="KOO30955.1"/>
    <property type="molecule type" value="Genomic_DNA"/>
</dbReference>
<evidence type="ECO:0000313" key="2">
    <source>
        <dbReference type="EMBL" id="KOO30955.1"/>
    </source>
</evidence>
<sequence>MNTIKARPQNLTGTWRMRYLRRLEAASVKVEFGTAVAQVKCMGSSEKTPQNPFISFSLCDDGSKWRNDKVGRPAVVFDTATDTEMIQGEVFAEPFGNCAAKPDVIGCGIDFKRRSIFFTKNGQLMGTAFEDVDVDPGGVGLAYGPIAPS</sequence>